<evidence type="ECO:0000259" key="3">
    <source>
        <dbReference type="Pfam" id="PF05175"/>
    </source>
</evidence>
<sequence length="255" mass="25783">MTPPAEQPDGEPAVTHDRLLGGRVALAQPATGYRAAVDPVLLAAAVPLRDGERALELGCGAGAAALCLLARVPGGQVTGLERETVLARLARANAAANGAADRFAVQAGDLLDPPAPVARGGFDHAFANPPYLAAGTADAPADRLRAAANVEGAARLPDWIAALARATRRGGTLTVIHRADRLPEVLAEMARVAGALVTFPLWPTAGKPAKRVLVQGRVGVGGPATLSAGLSLHADGGFTPQARAVFEDAAPLALG</sequence>
<dbReference type="InterPro" id="IPR007848">
    <property type="entry name" value="Small_mtfrase_dom"/>
</dbReference>
<dbReference type="Proteomes" id="UP001296873">
    <property type="component" value="Unassembled WGS sequence"/>
</dbReference>
<accession>A0ABS1DET5</accession>
<gene>
    <name evidence="4" type="ORF">CKO28_10440</name>
</gene>
<dbReference type="SUPFAM" id="SSF53335">
    <property type="entry name" value="S-adenosyl-L-methionine-dependent methyltransferases"/>
    <property type="match status" value="1"/>
</dbReference>
<dbReference type="Gene3D" id="3.40.50.150">
    <property type="entry name" value="Vaccinia Virus protein VP39"/>
    <property type="match status" value="1"/>
</dbReference>
<comment type="caution">
    <text evidence="4">The sequence shown here is derived from an EMBL/GenBank/DDBJ whole genome shotgun (WGS) entry which is preliminary data.</text>
</comment>
<dbReference type="RefSeq" id="WP_200340766.1">
    <property type="nucleotide sequence ID" value="NZ_NRRL01000023.1"/>
</dbReference>
<keyword evidence="2" id="KW-0949">S-adenosyl-L-methionine</keyword>
<dbReference type="InterPro" id="IPR029063">
    <property type="entry name" value="SAM-dependent_MTases_sf"/>
</dbReference>
<evidence type="ECO:0000256" key="2">
    <source>
        <dbReference type="ARBA" id="ARBA00022691"/>
    </source>
</evidence>
<evidence type="ECO:0000313" key="4">
    <source>
        <dbReference type="EMBL" id="MBK1668452.1"/>
    </source>
</evidence>
<dbReference type="InterPro" id="IPR050210">
    <property type="entry name" value="tRNA_Adenine-N(6)_MTase"/>
</dbReference>
<dbReference type="EMBL" id="NRRL01000023">
    <property type="protein sequence ID" value="MBK1668452.1"/>
    <property type="molecule type" value="Genomic_DNA"/>
</dbReference>
<name>A0ABS1DET5_9PROT</name>
<dbReference type="Pfam" id="PF05175">
    <property type="entry name" value="MTS"/>
    <property type="match status" value="1"/>
</dbReference>
<keyword evidence="5" id="KW-1185">Reference proteome</keyword>
<keyword evidence="1" id="KW-0489">Methyltransferase</keyword>
<reference evidence="4 5" key="1">
    <citation type="journal article" date="2020" name="Microorganisms">
        <title>Osmotic Adaptation and Compatible Solute Biosynthesis of Phototrophic Bacteria as Revealed from Genome Analyses.</title>
        <authorList>
            <person name="Imhoff J.F."/>
            <person name="Rahn T."/>
            <person name="Kunzel S."/>
            <person name="Keller A."/>
            <person name="Neulinger S.C."/>
        </authorList>
    </citation>
    <scope>NUCLEOTIDE SEQUENCE [LARGE SCALE GENOMIC DNA]</scope>
    <source>
        <strain evidence="4 5">DSM 9895</strain>
    </source>
</reference>
<dbReference type="PANTHER" id="PTHR47739:SF1">
    <property type="entry name" value="TRNA1(VAL) (ADENINE(37)-N6)-METHYLTRANSFERASE"/>
    <property type="match status" value="1"/>
</dbReference>
<organism evidence="4 5">
    <name type="scientific">Rhodovibrio sodomensis</name>
    <dbReference type="NCBI Taxonomy" id="1088"/>
    <lineage>
        <taxon>Bacteria</taxon>
        <taxon>Pseudomonadati</taxon>
        <taxon>Pseudomonadota</taxon>
        <taxon>Alphaproteobacteria</taxon>
        <taxon>Rhodospirillales</taxon>
        <taxon>Rhodovibrionaceae</taxon>
        <taxon>Rhodovibrio</taxon>
    </lineage>
</organism>
<evidence type="ECO:0000256" key="1">
    <source>
        <dbReference type="ARBA" id="ARBA00022603"/>
    </source>
</evidence>
<dbReference type="PANTHER" id="PTHR47739">
    <property type="entry name" value="TRNA1(VAL) (ADENINE(37)-N6)-METHYLTRANSFERASE"/>
    <property type="match status" value="1"/>
</dbReference>
<proteinExistence type="predicted"/>
<evidence type="ECO:0000313" key="5">
    <source>
        <dbReference type="Proteomes" id="UP001296873"/>
    </source>
</evidence>
<protein>
    <recommendedName>
        <fullName evidence="3">Methyltransferase small domain-containing protein</fullName>
    </recommendedName>
</protein>
<feature type="domain" description="Methyltransferase small" evidence="3">
    <location>
        <begin position="41"/>
        <end position="136"/>
    </location>
</feature>
<keyword evidence="1" id="KW-0808">Transferase</keyword>